<comment type="caution">
    <text evidence="1">The sequence shown here is derived from an EMBL/GenBank/DDBJ whole genome shotgun (WGS) entry which is preliminary data.</text>
</comment>
<proteinExistence type="predicted"/>
<dbReference type="RefSeq" id="WP_176530534.1">
    <property type="nucleotide sequence ID" value="NZ_CP088022.1"/>
</dbReference>
<organism evidence="1">
    <name type="scientific">Bradyrhizobium quebecense</name>
    <dbReference type="NCBI Taxonomy" id="2748629"/>
    <lineage>
        <taxon>Bacteria</taxon>
        <taxon>Pseudomonadati</taxon>
        <taxon>Pseudomonadota</taxon>
        <taxon>Alphaproteobacteria</taxon>
        <taxon>Hyphomicrobiales</taxon>
        <taxon>Nitrobacteraceae</taxon>
        <taxon>Bradyrhizobium</taxon>
    </lineage>
</organism>
<evidence type="ECO:0000313" key="1">
    <source>
        <dbReference type="EMBL" id="NVL06768.1"/>
    </source>
</evidence>
<gene>
    <name evidence="1" type="ORF">HU230_13725</name>
</gene>
<accession>A0A973WRC0</accession>
<sequence>MLNAFSVFKDGSAMVKHCVAQLLVGAATLTATVVVLARVVSSLTMGAP</sequence>
<dbReference type="EMBL" id="JABWSX010000001">
    <property type="protein sequence ID" value="NVL06768.1"/>
    <property type="molecule type" value="Genomic_DNA"/>
</dbReference>
<protein>
    <submittedName>
        <fullName evidence="1">Uncharacterized protein</fullName>
    </submittedName>
</protein>
<dbReference type="AlphaFoldDB" id="A0A973WRC0"/>
<name>A0A973WRC0_9BRAD</name>
<reference evidence="1" key="1">
    <citation type="submission" date="2020-06" db="EMBL/GenBank/DDBJ databases">
        <title>Whole Genome Sequence of Bradyrhizobium sp. Strain 66S1MB.</title>
        <authorList>
            <person name="Bromfield E."/>
            <person name="Cloutier S."/>
        </authorList>
    </citation>
    <scope>NUCLEOTIDE SEQUENCE</scope>
    <source>
        <strain evidence="1">66S1MB</strain>
    </source>
</reference>